<name>A0A3A2ZI68_9EURO</name>
<keyword evidence="2" id="KW-0547">Nucleotide-binding</keyword>
<evidence type="ECO:0000256" key="4">
    <source>
        <dbReference type="ARBA" id="ARBA00022840"/>
    </source>
</evidence>
<keyword evidence="1" id="KW-0808">Transferase</keyword>
<dbReference type="SUPFAM" id="SSF56112">
    <property type="entry name" value="Protein kinase-like (PK-like)"/>
    <property type="match status" value="1"/>
</dbReference>
<dbReference type="GO" id="GO:0005524">
    <property type="term" value="F:ATP binding"/>
    <property type="evidence" value="ECO:0007669"/>
    <property type="project" value="UniProtKB-KW"/>
</dbReference>
<dbReference type="EMBL" id="MVGC01000845">
    <property type="protein sequence ID" value="RJE17565.1"/>
    <property type="molecule type" value="Genomic_DNA"/>
</dbReference>
<organism evidence="6 7">
    <name type="scientific">Aspergillus sclerotialis</name>
    <dbReference type="NCBI Taxonomy" id="2070753"/>
    <lineage>
        <taxon>Eukaryota</taxon>
        <taxon>Fungi</taxon>
        <taxon>Dikarya</taxon>
        <taxon>Ascomycota</taxon>
        <taxon>Pezizomycotina</taxon>
        <taxon>Eurotiomycetes</taxon>
        <taxon>Eurotiomycetidae</taxon>
        <taxon>Eurotiales</taxon>
        <taxon>Aspergillaceae</taxon>
        <taxon>Aspergillus</taxon>
        <taxon>Aspergillus subgen. Polypaecilum</taxon>
    </lineage>
</organism>
<dbReference type="OrthoDB" id="1668230at2759"/>
<feature type="domain" description="Protein kinase" evidence="5">
    <location>
        <begin position="18"/>
        <end position="289"/>
    </location>
</feature>
<evidence type="ECO:0000313" key="7">
    <source>
        <dbReference type="Proteomes" id="UP000266188"/>
    </source>
</evidence>
<dbReference type="PANTHER" id="PTHR43289:SF6">
    <property type="entry name" value="SERINE_THREONINE-PROTEIN KINASE NEKL-3"/>
    <property type="match status" value="1"/>
</dbReference>
<dbReference type="Pfam" id="PF00069">
    <property type="entry name" value="Pkinase"/>
    <property type="match status" value="1"/>
</dbReference>
<dbReference type="PROSITE" id="PS50011">
    <property type="entry name" value="PROTEIN_KINASE_DOM"/>
    <property type="match status" value="1"/>
</dbReference>
<keyword evidence="4" id="KW-0067">ATP-binding</keyword>
<dbReference type="STRING" id="2070753.A0A3A2ZI68"/>
<keyword evidence="3 6" id="KW-0418">Kinase</keyword>
<comment type="caution">
    <text evidence="6">The sequence shown here is derived from an EMBL/GenBank/DDBJ whole genome shotgun (WGS) entry which is preliminary data.</text>
</comment>
<accession>A0A3A2ZI68</accession>
<evidence type="ECO:0000313" key="6">
    <source>
        <dbReference type="EMBL" id="RJE17565.1"/>
    </source>
</evidence>
<dbReference type="CDD" id="cd00180">
    <property type="entry name" value="PKc"/>
    <property type="match status" value="1"/>
</dbReference>
<evidence type="ECO:0000259" key="5">
    <source>
        <dbReference type="PROSITE" id="PS50011"/>
    </source>
</evidence>
<dbReference type="GO" id="GO:0004674">
    <property type="term" value="F:protein serine/threonine kinase activity"/>
    <property type="evidence" value="ECO:0007669"/>
    <property type="project" value="TreeGrafter"/>
</dbReference>
<dbReference type="InterPro" id="IPR000719">
    <property type="entry name" value="Prot_kinase_dom"/>
</dbReference>
<evidence type="ECO:0000256" key="3">
    <source>
        <dbReference type="ARBA" id="ARBA00022777"/>
    </source>
</evidence>
<reference evidence="7" key="1">
    <citation type="submission" date="2017-02" db="EMBL/GenBank/DDBJ databases">
        <authorList>
            <person name="Tafer H."/>
            <person name="Lopandic K."/>
        </authorList>
    </citation>
    <scope>NUCLEOTIDE SEQUENCE [LARGE SCALE GENOMIC DNA]</scope>
    <source>
        <strain evidence="7">CBS 366.77</strain>
    </source>
</reference>
<keyword evidence="7" id="KW-1185">Reference proteome</keyword>
<evidence type="ECO:0000256" key="1">
    <source>
        <dbReference type="ARBA" id="ARBA00022679"/>
    </source>
</evidence>
<dbReference type="InterPro" id="IPR011009">
    <property type="entry name" value="Kinase-like_dom_sf"/>
</dbReference>
<proteinExistence type="predicted"/>
<sequence length="289" mass="32909">MDDQIPDTITICQRYCPPGVKRILATGTNTYIGEVDDSTVLKYPLIPGRDIDRLEVERQLLELANPHERIIALKGVSSDTGGLYLERARNGNIGNYLHNTESERPRPSDSQRLAWCHEVAEAVVWIHSRRVLHCDLHPWNVLLDDELHVKLADFQGRQLSEDGSSVLLDGWSAEPARFFCPRDDPFDADVYTEIFALGCTIYFIMMGHAVFPDIIDGEKGWREKVADRFEKGLFPQEKHVCSAVILKCWRREYGSAQEVVRDIISLENGAELDIYLVRSAVDHKAGFDW</sequence>
<dbReference type="PANTHER" id="PTHR43289">
    <property type="entry name" value="MITOGEN-ACTIVATED PROTEIN KINASE KINASE KINASE 20-RELATED"/>
    <property type="match status" value="1"/>
</dbReference>
<protein>
    <submittedName>
        <fullName evidence="6">Protein tyrosine kinase</fullName>
    </submittedName>
</protein>
<dbReference type="Gene3D" id="1.10.510.10">
    <property type="entry name" value="Transferase(Phosphotransferase) domain 1"/>
    <property type="match status" value="1"/>
</dbReference>
<evidence type="ECO:0000256" key="2">
    <source>
        <dbReference type="ARBA" id="ARBA00022741"/>
    </source>
</evidence>
<gene>
    <name evidence="6" type="ORF">PHISCL_10098</name>
</gene>
<dbReference type="AlphaFoldDB" id="A0A3A2ZI68"/>
<dbReference type="Proteomes" id="UP000266188">
    <property type="component" value="Unassembled WGS sequence"/>
</dbReference>